<evidence type="ECO:0000259" key="1">
    <source>
        <dbReference type="Pfam" id="PF01609"/>
    </source>
</evidence>
<protein>
    <submittedName>
        <fullName evidence="2">Transposase DDE domain protein</fullName>
    </submittedName>
</protein>
<sequence length="165" mass="18779">MLLRRHLPSIAITSPALNVVKSATQRLKHWANSSDIDWLKKAHPKWEKLTSIVAVTAKRECKGKVTEETRYFISSLDATDPKRLGQIVRAHWGIENNLHWVLDYAFDEDKQRARIGNSDANMAIVRHIALNLLKAEKTSKVGIKTKRLKAGWNETYLLKILLGTS</sequence>
<dbReference type="EMBL" id="FMSV02000557">
    <property type="protein sequence ID" value="SEH09045.1"/>
    <property type="molecule type" value="Genomic_DNA"/>
</dbReference>
<dbReference type="GO" id="GO:0006313">
    <property type="term" value="P:DNA transposition"/>
    <property type="evidence" value="ECO:0007669"/>
    <property type="project" value="InterPro"/>
</dbReference>
<dbReference type="InterPro" id="IPR051698">
    <property type="entry name" value="Transposase_11-like"/>
</dbReference>
<accession>A0A1H6FJ24</accession>
<organism evidence="2 3">
    <name type="scientific">Candidatus Venteria ishoeyi</name>
    <dbReference type="NCBI Taxonomy" id="1899563"/>
    <lineage>
        <taxon>Bacteria</taxon>
        <taxon>Pseudomonadati</taxon>
        <taxon>Pseudomonadota</taxon>
        <taxon>Gammaproteobacteria</taxon>
        <taxon>Thiotrichales</taxon>
        <taxon>Thiotrichaceae</taxon>
        <taxon>Venteria</taxon>
    </lineage>
</organism>
<reference evidence="2 3" key="1">
    <citation type="submission" date="2016-10" db="EMBL/GenBank/DDBJ databases">
        <authorList>
            <person name="de Groot N.N."/>
        </authorList>
    </citation>
    <scope>NUCLEOTIDE SEQUENCE [LARGE SCALE GENOMIC DNA]</scope>
    <source>
        <strain evidence="2">MBHS1</strain>
    </source>
</reference>
<keyword evidence="3" id="KW-1185">Reference proteome</keyword>
<dbReference type="InterPro" id="IPR002559">
    <property type="entry name" value="Transposase_11"/>
</dbReference>
<feature type="domain" description="Transposase IS4-like" evidence="1">
    <location>
        <begin position="55"/>
        <end position="132"/>
    </location>
</feature>
<dbReference type="GO" id="GO:0003677">
    <property type="term" value="F:DNA binding"/>
    <property type="evidence" value="ECO:0007669"/>
    <property type="project" value="InterPro"/>
</dbReference>
<dbReference type="GO" id="GO:0004803">
    <property type="term" value="F:transposase activity"/>
    <property type="evidence" value="ECO:0007669"/>
    <property type="project" value="InterPro"/>
</dbReference>
<dbReference type="Pfam" id="PF01609">
    <property type="entry name" value="DDE_Tnp_1"/>
    <property type="match status" value="1"/>
</dbReference>
<evidence type="ECO:0000313" key="2">
    <source>
        <dbReference type="EMBL" id="SEH09045.1"/>
    </source>
</evidence>
<dbReference type="InterPro" id="IPR047647">
    <property type="entry name" value="ISAs1_transpos"/>
</dbReference>
<proteinExistence type="predicted"/>
<dbReference type="PANTHER" id="PTHR30298">
    <property type="entry name" value="H REPEAT-ASSOCIATED PREDICTED TRANSPOSASE"/>
    <property type="match status" value="1"/>
</dbReference>
<dbReference type="PANTHER" id="PTHR30298:SF0">
    <property type="entry name" value="PROTEIN YBFL-RELATED"/>
    <property type="match status" value="1"/>
</dbReference>
<dbReference type="RefSeq" id="WP_407079419.1">
    <property type="nucleotide sequence ID" value="NZ_FMSV02000557.1"/>
</dbReference>
<dbReference type="Proteomes" id="UP000236724">
    <property type="component" value="Unassembled WGS sequence"/>
</dbReference>
<dbReference type="AlphaFoldDB" id="A0A1H6FJ24"/>
<dbReference type="NCBIfam" id="NF033564">
    <property type="entry name" value="transpos_ISAs1"/>
    <property type="match status" value="1"/>
</dbReference>
<name>A0A1H6FJ24_9GAMM</name>
<gene>
    <name evidence="2" type="ORF">MBHS_04938</name>
</gene>
<evidence type="ECO:0000313" key="3">
    <source>
        <dbReference type="Proteomes" id="UP000236724"/>
    </source>
</evidence>